<proteinExistence type="predicted"/>
<evidence type="ECO:0000313" key="1">
    <source>
        <dbReference type="EMBL" id="MBO0342365.1"/>
    </source>
</evidence>
<sequence length="135" mass="15848">MRLKVHITIVWFTLGLAAIAFGQEKNVPFYEKQAWKDAHQEQSTTFSSLEDEKDFWQDQNRYENDLKTKDDLAYYSYMIAKRAAYSEHAKTCGNHCAHSDYYYEQASIYFTFKNNKDFSKEAIGTLVQVASPRIF</sequence>
<name>A0ABS3FGS6_9FLAO</name>
<organism evidence="1 2">
    <name type="scientific">Flagellimonas profundi</name>
    <dbReference type="NCBI Taxonomy" id="2915620"/>
    <lineage>
        <taxon>Bacteria</taxon>
        <taxon>Pseudomonadati</taxon>
        <taxon>Bacteroidota</taxon>
        <taxon>Flavobacteriia</taxon>
        <taxon>Flavobacteriales</taxon>
        <taxon>Flavobacteriaceae</taxon>
        <taxon>Flagellimonas</taxon>
    </lineage>
</organism>
<gene>
    <name evidence="1" type="ORF">J0654_11950</name>
</gene>
<protein>
    <submittedName>
        <fullName evidence="1">Uncharacterized protein</fullName>
    </submittedName>
</protein>
<reference evidence="1 2" key="1">
    <citation type="submission" date="2021-03" db="EMBL/GenBank/DDBJ databases">
        <title>Muricauda lutimaris sp. nov. and Muricauda ruestringensis sp. nov, two marine members of the Flavobacteriaceae isolated from deep sea sediments of Western Pacific.</title>
        <authorList>
            <person name="Zhao S."/>
            <person name="Liu R."/>
        </authorList>
    </citation>
    <scope>NUCLEOTIDE SEQUENCE [LARGE SCALE GENOMIC DNA]</scope>
    <source>
        <strain evidence="1 2">BC31-3-A3</strain>
    </source>
</reference>
<comment type="caution">
    <text evidence="1">The sequence shown here is derived from an EMBL/GenBank/DDBJ whole genome shotgun (WGS) entry which is preliminary data.</text>
</comment>
<accession>A0ABS3FGS6</accession>
<dbReference type="Proteomes" id="UP000664807">
    <property type="component" value="Unassembled WGS sequence"/>
</dbReference>
<evidence type="ECO:0000313" key="2">
    <source>
        <dbReference type="Proteomes" id="UP000664807"/>
    </source>
</evidence>
<dbReference type="RefSeq" id="WP_207029250.1">
    <property type="nucleotide sequence ID" value="NZ_JAFLNM010000002.1"/>
</dbReference>
<dbReference type="EMBL" id="JAFLNM010000002">
    <property type="protein sequence ID" value="MBO0342365.1"/>
    <property type="molecule type" value="Genomic_DNA"/>
</dbReference>
<keyword evidence="2" id="KW-1185">Reference proteome</keyword>